<evidence type="ECO:0000313" key="1">
    <source>
        <dbReference type="EMBL" id="QDU80808.1"/>
    </source>
</evidence>
<dbReference type="EMBL" id="CP036281">
    <property type="protein sequence ID" value="QDU80808.1"/>
    <property type="molecule type" value="Genomic_DNA"/>
</dbReference>
<organism evidence="1 2">
    <name type="scientific">Polystyrenella longa</name>
    <dbReference type="NCBI Taxonomy" id="2528007"/>
    <lineage>
        <taxon>Bacteria</taxon>
        <taxon>Pseudomonadati</taxon>
        <taxon>Planctomycetota</taxon>
        <taxon>Planctomycetia</taxon>
        <taxon>Planctomycetales</taxon>
        <taxon>Planctomycetaceae</taxon>
        <taxon>Polystyrenella</taxon>
    </lineage>
</organism>
<dbReference type="RefSeq" id="WP_144996045.1">
    <property type="nucleotide sequence ID" value="NZ_CP036281.1"/>
</dbReference>
<gene>
    <name evidence="1" type="ORF">Pla110_25430</name>
</gene>
<dbReference type="KEGG" id="plon:Pla110_25430"/>
<dbReference type="Proteomes" id="UP000317178">
    <property type="component" value="Chromosome"/>
</dbReference>
<name>A0A518CNM4_9PLAN</name>
<proteinExistence type="predicted"/>
<sequence length="114" mass="12742">MNFPIARADSQSMIATELESLQDNPDWVRVLNAYLQAEKDLPEEKSAVIRLLEVDEIDAKHLSSIHGNLIALDMIRFELPDRQSGLHYKVTTLGKQSLNLLEKIAENGESAQAA</sequence>
<evidence type="ECO:0000313" key="2">
    <source>
        <dbReference type="Proteomes" id="UP000317178"/>
    </source>
</evidence>
<dbReference type="AlphaFoldDB" id="A0A518CNM4"/>
<reference evidence="1 2" key="1">
    <citation type="submission" date="2019-02" db="EMBL/GenBank/DDBJ databases">
        <title>Deep-cultivation of Planctomycetes and their phenomic and genomic characterization uncovers novel biology.</title>
        <authorList>
            <person name="Wiegand S."/>
            <person name="Jogler M."/>
            <person name="Boedeker C."/>
            <person name="Pinto D."/>
            <person name="Vollmers J."/>
            <person name="Rivas-Marin E."/>
            <person name="Kohn T."/>
            <person name="Peeters S.H."/>
            <person name="Heuer A."/>
            <person name="Rast P."/>
            <person name="Oberbeckmann S."/>
            <person name="Bunk B."/>
            <person name="Jeske O."/>
            <person name="Meyerdierks A."/>
            <person name="Storesund J.E."/>
            <person name="Kallscheuer N."/>
            <person name="Luecker S."/>
            <person name="Lage O.M."/>
            <person name="Pohl T."/>
            <person name="Merkel B.J."/>
            <person name="Hornburger P."/>
            <person name="Mueller R.-W."/>
            <person name="Bruemmer F."/>
            <person name="Labrenz M."/>
            <person name="Spormann A.M."/>
            <person name="Op den Camp H."/>
            <person name="Overmann J."/>
            <person name="Amann R."/>
            <person name="Jetten M.S.M."/>
            <person name="Mascher T."/>
            <person name="Medema M.H."/>
            <person name="Devos D.P."/>
            <person name="Kaster A.-K."/>
            <person name="Ovreas L."/>
            <person name="Rohde M."/>
            <person name="Galperin M.Y."/>
            <person name="Jogler C."/>
        </authorList>
    </citation>
    <scope>NUCLEOTIDE SEQUENCE [LARGE SCALE GENOMIC DNA]</scope>
    <source>
        <strain evidence="1 2">Pla110</strain>
    </source>
</reference>
<accession>A0A518CNM4</accession>
<protein>
    <recommendedName>
        <fullName evidence="3">HTH arsR-type domain-containing protein</fullName>
    </recommendedName>
</protein>
<evidence type="ECO:0008006" key="3">
    <source>
        <dbReference type="Google" id="ProtNLM"/>
    </source>
</evidence>
<keyword evidence="2" id="KW-1185">Reference proteome</keyword>